<keyword evidence="2" id="KW-1185">Reference proteome</keyword>
<comment type="caution">
    <text evidence="1">The sequence shown here is derived from an EMBL/GenBank/DDBJ whole genome shotgun (WGS) entry which is preliminary data.</text>
</comment>
<sequence>MSYESITIPVETEKKNLTLVDVKPVSESTANITELYHKFLSTSMKPDQKIIFDYKTHPVYDGFLDAYRNHRPITISPDIIWILIVQGFSRHVDTNHEELKSLFVNFKGKKDITVKKEKMNICNATTEEWMSFFPEFVQQIKENTGETIIDTLTPNFTTTTDVSLAVGQVSIMHAFKNYFNYNGMSGGCGIPYVTIEGSVEDWEKILIKMNDLRKYKFDEWIDRLTPIINEIIETIKGNVNKEFWMKMIKIKENNGEYNTGYVDGWFTNFFMYNRRNQPVKPPFDEITHLANEFLIVPFDLKVLQYEGQNEDDAVTVHCEMLAGFVGMTQNEKTFSFKPEIGWIIRQQPENFYECNGSIPNRLRDQIPKVLRF</sequence>
<name>A0ABR2KNW0_9EUKA</name>
<evidence type="ECO:0000313" key="2">
    <source>
        <dbReference type="Proteomes" id="UP001470230"/>
    </source>
</evidence>
<dbReference type="InterPro" id="IPR025533">
    <property type="entry name" value="DUF4419"/>
</dbReference>
<dbReference type="PANTHER" id="PTHR31252">
    <property type="entry name" value="DUF4419 DOMAIN-CONTAINING PROTEIN"/>
    <property type="match status" value="1"/>
</dbReference>
<proteinExistence type="predicted"/>
<evidence type="ECO:0000313" key="1">
    <source>
        <dbReference type="EMBL" id="KAK8892838.1"/>
    </source>
</evidence>
<gene>
    <name evidence="1" type="ORF">M9Y10_030088</name>
</gene>
<organism evidence="1 2">
    <name type="scientific">Tritrichomonas musculus</name>
    <dbReference type="NCBI Taxonomy" id="1915356"/>
    <lineage>
        <taxon>Eukaryota</taxon>
        <taxon>Metamonada</taxon>
        <taxon>Parabasalia</taxon>
        <taxon>Tritrichomonadida</taxon>
        <taxon>Tritrichomonadidae</taxon>
        <taxon>Tritrichomonas</taxon>
    </lineage>
</organism>
<dbReference type="EMBL" id="JAPFFF010000004">
    <property type="protein sequence ID" value="KAK8892838.1"/>
    <property type="molecule type" value="Genomic_DNA"/>
</dbReference>
<protein>
    <recommendedName>
        <fullName evidence="3">DUF4419 domain-containing protein</fullName>
    </recommendedName>
</protein>
<evidence type="ECO:0008006" key="3">
    <source>
        <dbReference type="Google" id="ProtNLM"/>
    </source>
</evidence>
<reference evidence="1 2" key="1">
    <citation type="submission" date="2024-04" db="EMBL/GenBank/DDBJ databases">
        <title>Tritrichomonas musculus Genome.</title>
        <authorList>
            <person name="Alves-Ferreira E."/>
            <person name="Grigg M."/>
            <person name="Lorenzi H."/>
            <person name="Galac M."/>
        </authorList>
    </citation>
    <scope>NUCLEOTIDE SEQUENCE [LARGE SCALE GENOMIC DNA]</scope>
    <source>
        <strain evidence="1 2">EAF2021</strain>
    </source>
</reference>
<accession>A0ABR2KNW0</accession>
<dbReference type="Pfam" id="PF14388">
    <property type="entry name" value="DUF4419"/>
    <property type="match status" value="1"/>
</dbReference>
<dbReference type="PANTHER" id="PTHR31252:SF11">
    <property type="entry name" value="DUF4419 DOMAIN-CONTAINING PROTEIN"/>
    <property type="match status" value="1"/>
</dbReference>
<dbReference type="Proteomes" id="UP001470230">
    <property type="component" value="Unassembled WGS sequence"/>
</dbReference>